<evidence type="ECO:0000256" key="5">
    <source>
        <dbReference type="ARBA" id="ARBA00022759"/>
    </source>
</evidence>
<evidence type="ECO:0000313" key="9">
    <source>
        <dbReference type="EMBL" id="WNY27754.1"/>
    </source>
</evidence>
<name>A0AA96ZWG9_9EURY</name>
<dbReference type="HAMAP" id="MF_00757">
    <property type="entry name" value="RNase_P_4"/>
    <property type="match status" value="1"/>
</dbReference>
<dbReference type="Proteomes" id="UP001304970">
    <property type="component" value="Chromosome"/>
</dbReference>
<comment type="subunit">
    <text evidence="8">Consists of a catalytic RNA component and at least 4-5 protein subunits.</text>
</comment>
<dbReference type="GO" id="GO:0004526">
    <property type="term" value="F:ribonuclease P activity"/>
    <property type="evidence" value="ECO:0007669"/>
    <property type="project" value="UniProtKB-UniRule"/>
</dbReference>
<keyword evidence="2 8" id="KW-0819">tRNA processing</keyword>
<organism evidence="9 10">
    <name type="scientific">Methanolapillus ohkumae</name>
    <dbReference type="NCBI Taxonomy" id="3028298"/>
    <lineage>
        <taxon>Archaea</taxon>
        <taxon>Methanobacteriati</taxon>
        <taxon>Methanobacteriota</taxon>
        <taxon>Stenosarchaea group</taxon>
        <taxon>Methanomicrobia</taxon>
        <taxon>Methanosarcinales</taxon>
        <taxon>Methanosarcinaceae</taxon>
        <taxon>Methanolapillus</taxon>
    </lineage>
</organism>
<proteinExistence type="inferred from homology"/>
<dbReference type="AlphaFoldDB" id="A0AA96ZWG9"/>
<comment type="cofactor">
    <cofactor evidence="8">
        <name>Zn(2+)</name>
        <dbReference type="ChEBI" id="CHEBI:29105"/>
    </cofactor>
    <text evidence="8">Binds 1 zinc ion per subunit.</text>
</comment>
<keyword evidence="6 8" id="KW-0378">Hydrolase</keyword>
<evidence type="ECO:0000256" key="4">
    <source>
        <dbReference type="ARBA" id="ARBA00022723"/>
    </source>
</evidence>
<dbReference type="EC" id="3.1.26.5" evidence="8"/>
<evidence type="ECO:0000256" key="3">
    <source>
        <dbReference type="ARBA" id="ARBA00022722"/>
    </source>
</evidence>
<dbReference type="GO" id="GO:0030677">
    <property type="term" value="C:ribonuclease P complex"/>
    <property type="evidence" value="ECO:0007669"/>
    <property type="project" value="UniProtKB-UniRule"/>
</dbReference>
<evidence type="ECO:0000256" key="6">
    <source>
        <dbReference type="ARBA" id="ARBA00022801"/>
    </source>
</evidence>
<evidence type="ECO:0000256" key="2">
    <source>
        <dbReference type="ARBA" id="ARBA00022694"/>
    </source>
</evidence>
<dbReference type="GO" id="GO:0008270">
    <property type="term" value="F:zinc ion binding"/>
    <property type="evidence" value="ECO:0007669"/>
    <property type="project" value="UniProtKB-UniRule"/>
</dbReference>
<keyword evidence="7 8" id="KW-0862">Zinc</keyword>
<dbReference type="GO" id="GO:0005737">
    <property type="term" value="C:cytoplasm"/>
    <property type="evidence" value="ECO:0007669"/>
    <property type="project" value="UniProtKB-SubCell"/>
</dbReference>
<evidence type="ECO:0000256" key="8">
    <source>
        <dbReference type="HAMAP-Rule" id="MF_00757"/>
    </source>
</evidence>
<reference evidence="9 10" key="1">
    <citation type="submission" date="2023-07" db="EMBL/GenBank/DDBJ databases">
        <title>Closed genome sequence of Methanosarcinaceae archaeon Am2.</title>
        <authorList>
            <person name="Poehlein A."/>
            <person name="Protasov E."/>
            <person name="Platt K."/>
            <person name="Reeh H."/>
            <person name="Daniel R."/>
            <person name="Brune A."/>
        </authorList>
    </citation>
    <scope>NUCLEOTIDE SEQUENCE [LARGE SCALE GENOMIC DNA]</scope>
    <source>
        <strain evidence="9 10">Am2</strain>
    </source>
</reference>
<dbReference type="RefSeq" id="WP_338097713.1">
    <property type="nucleotide sequence ID" value="NZ_CP131061.1"/>
</dbReference>
<dbReference type="PANTHER" id="PTHR14742">
    <property type="entry name" value="RIBONUCLEASE P SUBUNIT P21"/>
    <property type="match status" value="1"/>
</dbReference>
<evidence type="ECO:0000256" key="7">
    <source>
        <dbReference type="ARBA" id="ARBA00022833"/>
    </source>
</evidence>
<evidence type="ECO:0000256" key="1">
    <source>
        <dbReference type="ARBA" id="ARBA00022490"/>
    </source>
</evidence>
<dbReference type="Gene3D" id="1.20.5.420">
    <property type="entry name" value="Immunoglobulin FC, subunit C"/>
    <property type="match status" value="1"/>
</dbReference>
<dbReference type="Gene3D" id="6.20.50.20">
    <property type="match status" value="1"/>
</dbReference>
<protein>
    <recommendedName>
        <fullName evidence="8">Ribonuclease P protein component 4</fullName>
        <shortName evidence="8">RNase P component 4</shortName>
        <ecNumber evidence="8">3.1.26.5</ecNumber>
    </recommendedName>
    <alternativeName>
        <fullName evidence="8">Rpp21</fullName>
    </alternativeName>
</protein>
<dbReference type="Pfam" id="PF04032">
    <property type="entry name" value="Rpr2"/>
    <property type="match status" value="1"/>
</dbReference>
<comment type="subcellular location">
    <subcellularLocation>
        <location evidence="8">Cytoplasm</location>
    </subcellularLocation>
</comment>
<dbReference type="GO" id="GO:0001682">
    <property type="term" value="P:tRNA 5'-leader removal"/>
    <property type="evidence" value="ECO:0007669"/>
    <property type="project" value="UniProtKB-UniRule"/>
</dbReference>
<feature type="binding site" evidence="8">
    <location>
        <position position="92"/>
    </location>
    <ligand>
        <name>Zn(2+)</name>
        <dbReference type="ChEBI" id="CHEBI:29105"/>
    </ligand>
</feature>
<dbReference type="InterPro" id="IPR007175">
    <property type="entry name" value="Rpr2/Snm1/Rpp21"/>
</dbReference>
<sequence length="115" mass="13865">MSKHNRKKNKDLTKRIAEERILRLFCLADFYQKTRPTHSQRYIALARLISMRYNVRFLREQKRKVCKHCYSHLVVGENCRVRLKNGMILTTCFECGKMSRIPYHSRKSLAKFEKN</sequence>
<keyword evidence="4 8" id="KW-0479">Metal-binding</keyword>
<keyword evidence="3 8" id="KW-0540">Nuclease</keyword>
<comment type="catalytic activity">
    <reaction evidence="8">
        <text>Endonucleolytic cleavage of RNA, removing 5'-extranucleotides from tRNA precursor.</text>
        <dbReference type="EC" id="3.1.26.5"/>
    </reaction>
</comment>
<dbReference type="InterPro" id="IPR016432">
    <property type="entry name" value="RNP4"/>
</dbReference>
<accession>A0AA96ZWG9</accession>
<gene>
    <name evidence="8" type="primary">rnp4</name>
    <name evidence="9" type="ORF">MsAm2_15620</name>
</gene>
<dbReference type="PANTHER" id="PTHR14742:SF0">
    <property type="entry name" value="RIBONUCLEASE P PROTEIN SUBUNIT P21"/>
    <property type="match status" value="1"/>
</dbReference>
<keyword evidence="1 8" id="KW-0963">Cytoplasm</keyword>
<dbReference type="EMBL" id="CP131061">
    <property type="protein sequence ID" value="WNY27754.1"/>
    <property type="molecule type" value="Genomic_DNA"/>
</dbReference>
<feature type="binding site" evidence="8">
    <location>
        <position position="69"/>
    </location>
    <ligand>
        <name>Zn(2+)</name>
        <dbReference type="ChEBI" id="CHEBI:29105"/>
    </ligand>
</feature>
<keyword evidence="5 8" id="KW-0255">Endonuclease</keyword>
<evidence type="ECO:0000313" key="10">
    <source>
        <dbReference type="Proteomes" id="UP001304970"/>
    </source>
</evidence>
<comment type="function">
    <text evidence="8">Part of ribonuclease P, a protein complex that generates mature tRNA molecules by cleaving their 5'-ends.</text>
</comment>
<feature type="binding site" evidence="8">
    <location>
        <position position="66"/>
    </location>
    <ligand>
        <name>Zn(2+)</name>
        <dbReference type="ChEBI" id="CHEBI:29105"/>
    </ligand>
</feature>
<comment type="similarity">
    <text evidence="8">Belongs to the eukaryotic/archaeal RNase P protein component 4 family.</text>
</comment>
<dbReference type="GeneID" id="89228988"/>
<dbReference type="PIRSF" id="PIRSF004878">
    <property type="entry name" value="RNase_P_4"/>
    <property type="match status" value="1"/>
</dbReference>
<keyword evidence="10" id="KW-1185">Reference proteome</keyword>
<feature type="binding site" evidence="8">
    <location>
        <position position="95"/>
    </location>
    <ligand>
        <name>Zn(2+)</name>
        <dbReference type="ChEBI" id="CHEBI:29105"/>
    </ligand>
</feature>